<gene>
    <name evidence="3" type="ORF">BCR43DRAFT_494933</name>
</gene>
<evidence type="ECO:0000313" key="4">
    <source>
        <dbReference type="Proteomes" id="UP000242180"/>
    </source>
</evidence>
<feature type="compositionally biased region" description="Basic residues" evidence="2">
    <location>
        <begin position="62"/>
        <end position="88"/>
    </location>
</feature>
<keyword evidence="1" id="KW-0175">Coiled coil</keyword>
<dbReference type="PANTHER" id="PTHR24216">
    <property type="entry name" value="PAXILLIN-RELATED"/>
    <property type="match status" value="1"/>
</dbReference>
<name>A0A1X2H8V7_SYNRA</name>
<comment type="caution">
    <text evidence="3">The sequence shown here is derived from an EMBL/GenBank/DDBJ whole genome shotgun (WGS) entry which is preliminary data.</text>
</comment>
<feature type="compositionally biased region" description="Low complexity" evidence="2">
    <location>
        <begin position="231"/>
        <end position="251"/>
    </location>
</feature>
<feature type="region of interest" description="Disordered" evidence="2">
    <location>
        <begin position="1"/>
        <end position="162"/>
    </location>
</feature>
<feature type="compositionally biased region" description="Polar residues" evidence="2">
    <location>
        <begin position="696"/>
        <end position="707"/>
    </location>
</feature>
<protein>
    <submittedName>
        <fullName evidence="3">Uncharacterized protein</fullName>
    </submittedName>
</protein>
<reference evidence="3 4" key="1">
    <citation type="submission" date="2016-07" db="EMBL/GenBank/DDBJ databases">
        <title>Pervasive Adenine N6-methylation of Active Genes in Fungi.</title>
        <authorList>
            <consortium name="DOE Joint Genome Institute"/>
            <person name="Mondo S.J."/>
            <person name="Dannebaum R.O."/>
            <person name="Kuo R.C."/>
            <person name="Labutti K."/>
            <person name="Haridas S."/>
            <person name="Kuo A."/>
            <person name="Salamov A."/>
            <person name="Ahrendt S.R."/>
            <person name="Lipzen A."/>
            <person name="Sullivan W."/>
            <person name="Andreopoulos W.B."/>
            <person name="Clum A."/>
            <person name="Lindquist E."/>
            <person name="Daum C."/>
            <person name="Ramamoorthy G.K."/>
            <person name="Gryganskyi A."/>
            <person name="Culley D."/>
            <person name="Magnuson J.K."/>
            <person name="James T.Y."/>
            <person name="O'Malley M.A."/>
            <person name="Stajich J.E."/>
            <person name="Spatafora J.W."/>
            <person name="Visel A."/>
            <person name="Grigoriev I.V."/>
        </authorList>
    </citation>
    <scope>NUCLEOTIDE SEQUENCE [LARGE SCALE GENOMIC DNA]</scope>
    <source>
        <strain evidence="3 4">NRRL 2496</strain>
    </source>
</reference>
<dbReference type="AlphaFoldDB" id="A0A1X2H8V7"/>
<dbReference type="InParanoid" id="A0A1X2H8V7"/>
<feature type="region of interest" description="Disordered" evidence="2">
    <location>
        <begin position="223"/>
        <end position="264"/>
    </location>
</feature>
<dbReference type="PANTHER" id="PTHR24216:SF65">
    <property type="entry name" value="PAXILLIN-LIKE PROTEIN 1"/>
    <property type="match status" value="1"/>
</dbReference>
<sequence length="790" mass="87744">MQRREDLVPPRPSKKSRREKRKARHGRKRRRSRSISPGPASRSTKRRDYPAASPSPDPHDHRSQKRSRRHTSWSRSPPRHRRSSRSSPRHHEPSQSPPPRSLHDRSRSYSPERSRLNRSPVPNLRHLEYRPNSSSFVTPKAEPGMQLPPRPPSPPPTAMELSNRGREARLRLLEEQEARLTEEARLLEAEGIRLHEAEEARLQEAQKGPVGRVYRITGTNHVPLGTRGGESSAQQVPPPSSQLSMPSSSAPIMPQPSNKGKTPVGKTFGDYTTARAYEQLGANRLQPFSFDSGSSFRTEAKASSAAAFPVVQPAGNTFSTAHPPIVPHLPGPSTRAPTDTLFPNLQMITGPGQLDAEYVAYVGAYQVHEYEYGFAVLFVNASPWGYRILGSTCVGKHKTIQLAEMIACRIAAELLPSDQTVLVRPLSGGFIERDYPSARKVFLKELDNLKASVASRTRPVLLQTAHPGSLGQKDKYQDELRQALERIVWIPDGNQQHSVFDDRCSLIISNLPAGPAPIVAKSFERVLKKSGRLPATPSPAFYGVTTPLDDFRAKVNEARKLFFARHPKARDVKVYQPTEARKASDQLPMAAPTPRMQGSSSHASASHVDKKEYSEEAGMQRLIALMGSMNGPYGDGLQLLQPFGDALPQEDVRDISHQDTHVKYEAAVPSYGERPSYEAFPPSDPLRSAAFPESNQALPMPEQSSPFQGYPAKPDLVDLLRTPPREEEDIEPQYFLPHSLGSQQGDDDGMKGLYDDGGDERDEYRDDSPSNKTSSNQKGVMGWVKNILPF</sequence>
<evidence type="ECO:0000256" key="1">
    <source>
        <dbReference type="SAM" id="Coils"/>
    </source>
</evidence>
<feature type="region of interest" description="Disordered" evidence="2">
    <location>
        <begin position="696"/>
        <end position="717"/>
    </location>
</feature>
<dbReference type="EMBL" id="MCGN01000007">
    <property type="protein sequence ID" value="ORY94986.1"/>
    <property type="molecule type" value="Genomic_DNA"/>
</dbReference>
<keyword evidence="4" id="KW-1185">Reference proteome</keyword>
<feature type="compositionally biased region" description="Basic residues" evidence="2">
    <location>
        <begin position="12"/>
        <end position="33"/>
    </location>
</feature>
<dbReference type="Proteomes" id="UP000242180">
    <property type="component" value="Unassembled WGS sequence"/>
</dbReference>
<feature type="coiled-coil region" evidence="1">
    <location>
        <begin position="163"/>
        <end position="190"/>
    </location>
</feature>
<proteinExistence type="predicted"/>
<feature type="compositionally biased region" description="Basic and acidic residues" evidence="2">
    <location>
        <begin position="101"/>
        <end position="115"/>
    </location>
</feature>
<feature type="region of interest" description="Disordered" evidence="2">
    <location>
        <begin position="578"/>
        <end position="613"/>
    </location>
</feature>
<evidence type="ECO:0000256" key="2">
    <source>
        <dbReference type="SAM" id="MobiDB-lite"/>
    </source>
</evidence>
<accession>A0A1X2H8V7</accession>
<feature type="compositionally biased region" description="Pro residues" evidence="2">
    <location>
        <begin position="146"/>
        <end position="157"/>
    </location>
</feature>
<organism evidence="3 4">
    <name type="scientific">Syncephalastrum racemosum</name>
    <name type="common">Filamentous fungus</name>
    <dbReference type="NCBI Taxonomy" id="13706"/>
    <lineage>
        <taxon>Eukaryota</taxon>
        <taxon>Fungi</taxon>
        <taxon>Fungi incertae sedis</taxon>
        <taxon>Mucoromycota</taxon>
        <taxon>Mucoromycotina</taxon>
        <taxon>Mucoromycetes</taxon>
        <taxon>Mucorales</taxon>
        <taxon>Syncephalastraceae</taxon>
        <taxon>Syncephalastrum</taxon>
    </lineage>
</organism>
<feature type="region of interest" description="Disordered" evidence="2">
    <location>
        <begin position="731"/>
        <end position="790"/>
    </location>
</feature>
<evidence type="ECO:0000313" key="3">
    <source>
        <dbReference type="EMBL" id="ORY94986.1"/>
    </source>
</evidence>